<dbReference type="AlphaFoldDB" id="A0A6A6AJL5"/>
<keyword evidence="2" id="KW-1185">Reference proteome</keyword>
<name>A0A6A6AJL5_9PLEO</name>
<proteinExistence type="predicted"/>
<sequence length="714" mass="79998">MRLSFASAYCFISDVGRQHVVSQFNIIRTNLIDNETTPLQVGNGNFAFNVDNTGMQTFLPFNTMSSWAWHNDSLPANGELISDYIGLPRDTYGREVFYPFPDPKLKEATQWLIGNPNRVNLGRIGLRYKGATIKQSSITDPNQKLDLWSGTITSTFKIDGKEVHVVTQGDFDTDAVAFKIDSDLVKSGDLQVEMDFPYPPIHSTKYKYEVFAGVYDFPTNHTTLLVQDGTNNTSAHIQHTMQELSYFTNLRWSHDSPLELSRNEPANSTAITSHRYTLSSTSNSSAIEFTTEFSPDERVASFPAKIQETNSRAWNEYWEQGGFVDLTASSNPNATELQRRIITSQYHVRVNSAGQGQIPQESGLMNNGWYGKFHMEMVIWHAAHFAVWGRQEHFDNIFPGIYERLLPSSLARASAMGWKGARWPKMTELNTGFSSPGAVNAVLMWQQPHPMYLAQLAYQANPTRETLQRWDKVVTATADYMASYPGLNATTGKYDLGPPAYGVTENTPPNSTRNLAYELAYWRYGLDTAIDWKRKLNQSIPSAWEHVASNLALPPQINGLYAVYDGLNSTWWSDPELTSDPRSLIMLQGILPDTPAVDPEVARRTADKVWEIWGDAQIRGWGRPVLAINSARIGNPERAIYHLTAFDYWKFDDAGFAIRGGDGGTPPPFMPGNAGFLLAVAYCVMGWKGFEGDAPGFPKDGSWDVRHEGLVKSL</sequence>
<dbReference type="InterPro" id="IPR008928">
    <property type="entry name" value="6-hairpin_glycosidase_sf"/>
</dbReference>
<dbReference type="Gene3D" id="1.50.10.10">
    <property type="match status" value="1"/>
</dbReference>
<dbReference type="Proteomes" id="UP000799771">
    <property type="component" value="Unassembled WGS sequence"/>
</dbReference>
<evidence type="ECO:0008006" key="3">
    <source>
        <dbReference type="Google" id="ProtNLM"/>
    </source>
</evidence>
<dbReference type="InterPro" id="IPR012341">
    <property type="entry name" value="6hp_glycosidase-like_sf"/>
</dbReference>
<evidence type="ECO:0000313" key="1">
    <source>
        <dbReference type="EMBL" id="KAF2130621.1"/>
    </source>
</evidence>
<evidence type="ECO:0000313" key="2">
    <source>
        <dbReference type="Proteomes" id="UP000799771"/>
    </source>
</evidence>
<dbReference type="GO" id="GO:0003824">
    <property type="term" value="F:catalytic activity"/>
    <property type="evidence" value="ECO:0007669"/>
    <property type="project" value="UniProtKB-ARBA"/>
</dbReference>
<dbReference type="OrthoDB" id="3534988at2759"/>
<dbReference type="EMBL" id="ML977504">
    <property type="protein sequence ID" value="KAF2130621.1"/>
    <property type="molecule type" value="Genomic_DNA"/>
</dbReference>
<dbReference type="SUPFAM" id="SSF48208">
    <property type="entry name" value="Six-hairpin glycosidases"/>
    <property type="match status" value="1"/>
</dbReference>
<dbReference type="GeneID" id="54412803"/>
<protein>
    <recommendedName>
        <fullName evidence="3">Six-hairpin glycosidase-like protein</fullName>
    </recommendedName>
</protein>
<organism evidence="1 2">
    <name type="scientific">Dothidotthia symphoricarpi CBS 119687</name>
    <dbReference type="NCBI Taxonomy" id="1392245"/>
    <lineage>
        <taxon>Eukaryota</taxon>
        <taxon>Fungi</taxon>
        <taxon>Dikarya</taxon>
        <taxon>Ascomycota</taxon>
        <taxon>Pezizomycotina</taxon>
        <taxon>Dothideomycetes</taxon>
        <taxon>Pleosporomycetidae</taxon>
        <taxon>Pleosporales</taxon>
        <taxon>Dothidotthiaceae</taxon>
        <taxon>Dothidotthia</taxon>
    </lineage>
</organism>
<gene>
    <name evidence="1" type="ORF">P153DRAFT_422478</name>
</gene>
<accession>A0A6A6AJL5</accession>
<reference evidence="1" key="1">
    <citation type="journal article" date="2020" name="Stud. Mycol.">
        <title>101 Dothideomycetes genomes: a test case for predicting lifestyles and emergence of pathogens.</title>
        <authorList>
            <person name="Haridas S."/>
            <person name="Albert R."/>
            <person name="Binder M."/>
            <person name="Bloem J."/>
            <person name="Labutti K."/>
            <person name="Salamov A."/>
            <person name="Andreopoulos B."/>
            <person name="Baker S."/>
            <person name="Barry K."/>
            <person name="Bills G."/>
            <person name="Bluhm B."/>
            <person name="Cannon C."/>
            <person name="Castanera R."/>
            <person name="Culley D."/>
            <person name="Daum C."/>
            <person name="Ezra D."/>
            <person name="Gonzalez J."/>
            <person name="Henrissat B."/>
            <person name="Kuo A."/>
            <person name="Liang C."/>
            <person name="Lipzen A."/>
            <person name="Lutzoni F."/>
            <person name="Magnuson J."/>
            <person name="Mondo S."/>
            <person name="Nolan M."/>
            <person name="Ohm R."/>
            <person name="Pangilinan J."/>
            <person name="Park H.-J."/>
            <person name="Ramirez L."/>
            <person name="Alfaro M."/>
            <person name="Sun H."/>
            <person name="Tritt A."/>
            <person name="Yoshinaga Y."/>
            <person name="Zwiers L.-H."/>
            <person name="Turgeon B."/>
            <person name="Goodwin S."/>
            <person name="Spatafora J."/>
            <person name="Crous P."/>
            <person name="Grigoriev I."/>
        </authorList>
    </citation>
    <scope>NUCLEOTIDE SEQUENCE</scope>
    <source>
        <strain evidence="1">CBS 119687</strain>
    </source>
</reference>
<dbReference type="GO" id="GO:0005975">
    <property type="term" value="P:carbohydrate metabolic process"/>
    <property type="evidence" value="ECO:0007669"/>
    <property type="project" value="InterPro"/>
</dbReference>
<dbReference type="RefSeq" id="XP_033525008.1">
    <property type="nucleotide sequence ID" value="XM_033672371.1"/>
</dbReference>